<dbReference type="EMBL" id="BK015838">
    <property type="protein sequence ID" value="DAE27418.1"/>
    <property type="molecule type" value="Genomic_DNA"/>
</dbReference>
<reference evidence="1" key="1">
    <citation type="journal article" date="2021" name="Proc. Natl. Acad. Sci. U.S.A.">
        <title>A Catalog of Tens of Thousands of Viruses from Human Metagenomes Reveals Hidden Associations with Chronic Diseases.</title>
        <authorList>
            <person name="Tisza M.J."/>
            <person name="Buck C.B."/>
        </authorList>
    </citation>
    <scope>NUCLEOTIDE SEQUENCE</scope>
    <source>
        <strain evidence="1">CtIVh9</strain>
    </source>
</reference>
<evidence type="ECO:0000313" key="1">
    <source>
        <dbReference type="EMBL" id="DAE27418.1"/>
    </source>
</evidence>
<name>A0A8S5R8F4_9VIRU</name>
<accession>A0A8S5R8F4</accession>
<sequence length="195" mass="23144">MKTKNIESEKEVRGRRISFLGYCFTPDNVRLRKNMKKTFARKDKRIKSRKRKQQIRASYWGWCKWGDCRNLWKTITDNDMSFADKGIKQSGKTKDGKKFFDVSEMRLMEILNIPIKVLDFETNVKTSQGDGRYCVLFEMNGAKYKFITNCFNLKDVLDQARLREQETGDKIFPVENVIIKRRALREGKSAYYFDE</sequence>
<organism evidence="1">
    <name type="scientific">virus sp. ctIVh9</name>
    <dbReference type="NCBI Taxonomy" id="2826797"/>
    <lineage>
        <taxon>Viruses</taxon>
    </lineage>
</organism>
<proteinExistence type="predicted"/>
<protein>
    <submittedName>
        <fullName evidence="1">Uncharacterized protein</fullName>
    </submittedName>
</protein>